<dbReference type="OrthoDB" id="3541163at2759"/>
<evidence type="ECO:0000256" key="1">
    <source>
        <dbReference type="SAM" id="MobiDB-lite"/>
    </source>
</evidence>
<gene>
    <name evidence="2" type="ORF">sscle_01g010240</name>
</gene>
<accession>A0A1D9PU60</accession>
<dbReference type="EMBL" id="CP017814">
    <property type="protein sequence ID" value="APA06254.1"/>
    <property type="molecule type" value="Genomic_DNA"/>
</dbReference>
<feature type="compositionally biased region" description="Polar residues" evidence="1">
    <location>
        <begin position="58"/>
        <end position="67"/>
    </location>
</feature>
<reference evidence="3" key="1">
    <citation type="journal article" date="2017" name="Genome Biol. Evol.">
        <title>The complete genome sequence of the phytopathogenic fungus Sclerotinia sclerotiorum reveals insights into the genome architecture of broad host range pathogens.</title>
        <authorList>
            <person name="Derbyshire M."/>
            <person name="Denton-Giles M."/>
            <person name="Hegedus D."/>
            <person name="Seifbarghy S."/>
            <person name="Rollins J."/>
            <person name="van Kan J."/>
            <person name="Seidl M.F."/>
            <person name="Faino L."/>
            <person name="Mbengue M."/>
            <person name="Navaud O."/>
            <person name="Raffaele S."/>
            <person name="Hammond-Kosack K."/>
            <person name="Heard S."/>
            <person name="Oliver R."/>
        </authorList>
    </citation>
    <scope>NUCLEOTIDE SEQUENCE [LARGE SCALE GENOMIC DNA]</scope>
    <source>
        <strain evidence="3">ATCC 18683 / 1980 / Ss-1</strain>
    </source>
</reference>
<dbReference type="AlphaFoldDB" id="A0A1D9PU60"/>
<sequence length="144" mass="16006">MEKKPPGAPCPQRFRDAVADEYIYLVNKRYHKGIIKIQNKQLDLEMQDTTHRLPDNSPHAQWTPSSEMSDHASETSDDSASGSKDDHGHLTISDPIKSASNSIEITAYCEENPSTAGAPSSVKESDFLKTDKQIQDEGLSFWAN</sequence>
<evidence type="ECO:0000313" key="3">
    <source>
        <dbReference type="Proteomes" id="UP000177798"/>
    </source>
</evidence>
<dbReference type="VEuPathDB" id="FungiDB:sscle_01g010240"/>
<dbReference type="Proteomes" id="UP000177798">
    <property type="component" value="Chromosome 1"/>
</dbReference>
<proteinExistence type="predicted"/>
<feature type="region of interest" description="Disordered" evidence="1">
    <location>
        <begin position="46"/>
        <end position="97"/>
    </location>
</feature>
<name>A0A1D9PU60_SCLS1</name>
<organism evidence="2 3">
    <name type="scientific">Sclerotinia sclerotiorum (strain ATCC 18683 / 1980 / Ss-1)</name>
    <name type="common">White mold</name>
    <name type="synonym">Whetzelinia sclerotiorum</name>
    <dbReference type="NCBI Taxonomy" id="665079"/>
    <lineage>
        <taxon>Eukaryota</taxon>
        <taxon>Fungi</taxon>
        <taxon>Dikarya</taxon>
        <taxon>Ascomycota</taxon>
        <taxon>Pezizomycotina</taxon>
        <taxon>Leotiomycetes</taxon>
        <taxon>Helotiales</taxon>
        <taxon>Sclerotiniaceae</taxon>
        <taxon>Sclerotinia</taxon>
    </lineage>
</organism>
<protein>
    <submittedName>
        <fullName evidence="2">Uncharacterized protein</fullName>
    </submittedName>
</protein>
<evidence type="ECO:0000313" key="2">
    <source>
        <dbReference type="EMBL" id="APA06254.1"/>
    </source>
</evidence>